<feature type="transmembrane region" description="Helical" evidence="6">
    <location>
        <begin position="343"/>
        <end position="364"/>
    </location>
</feature>
<feature type="transmembrane region" description="Helical" evidence="6">
    <location>
        <begin position="301"/>
        <end position="322"/>
    </location>
</feature>
<evidence type="ECO:0000256" key="3">
    <source>
        <dbReference type="ARBA" id="ARBA00022692"/>
    </source>
</evidence>
<comment type="subcellular location">
    <subcellularLocation>
        <location evidence="1">Cell membrane</location>
        <topology evidence="1">Multi-pass membrane protein</topology>
    </subcellularLocation>
</comment>
<protein>
    <submittedName>
        <fullName evidence="8">Membrane protein</fullName>
    </submittedName>
</protein>
<evidence type="ECO:0000256" key="6">
    <source>
        <dbReference type="SAM" id="Phobius"/>
    </source>
</evidence>
<reference evidence="8" key="1">
    <citation type="submission" date="2023-03" db="EMBL/GenBank/DDBJ databases">
        <authorList>
            <person name="Pearce D."/>
        </authorList>
    </citation>
    <scope>NUCLEOTIDE SEQUENCE</scope>
    <source>
        <strain evidence="8">Mc</strain>
    </source>
</reference>
<evidence type="ECO:0000259" key="7">
    <source>
        <dbReference type="Pfam" id="PF03176"/>
    </source>
</evidence>
<keyword evidence="3 6" id="KW-0812">Transmembrane</keyword>
<feature type="transmembrane region" description="Helical" evidence="6">
    <location>
        <begin position="674"/>
        <end position="692"/>
    </location>
</feature>
<gene>
    <name evidence="8" type="ORF">MCNOR_0387</name>
</gene>
<evidence type="ECO:0000256" key="5">
    <source>
        <dbReference type="ARBA" id="ARBA00023136"/>
    </source>
</evidence>
<evidence type="ECO:0000256" key="2">
    <source>
        <dbReference type="ARBA" id="ARBA00022475"/>
    </source>
</evidence>
<dbReference type="AlphaFoldDB" id="A0AA35V1H9"/>
<proteinExistence type="predicted"/>
<feature type="transmembrane region" description="Helical" evidence="6">
    <location>
        <begin position="736"/>
        <end position="754"/>
    </location>
</feature>
<dbReference type="GO" id="GO:0005886">
    <property type="term" value="C:plasma membrane"/>
    <property type="evidence" value="ECO:0007669"/>
    <property type="project" value="UniProtKB-SubCell"/>
</dbReference>
<feature type="transmembrane region" description="Helical" evidence="6">
    <location>
        <begin position="274"/>
        <end position="295"/>
    </location>
</feature>
<evidence type="ECO:0000256" key="4">
    <source>
        <dbReference type="ARBA" id="ARBA00022989"/>
    </source>
</evidence>
<dbReference type="PANTHER" id="PTHR33406">
    <property type="entry name" value="MEMBRANE PROTEIN MJ1562-RELATED"/>
    <property type="match status" value="1"/>
</dbReference>
<name>A0AA35V1H9_METCP</name>
<dbReference type="RefSeq" id="WP_282213487.1">
    <property type="nucleotide sequence ID" value="NZ_OX458332.1"/>
</dbReference>
<feature type="transmembrane region" description="Helical" evidence="6">
    <location>
        <begin position="370"/>
        <end position="393"/>
    </location>
</feature>
<feature type="transmembrane region" description="Helical" evidence="6">
    <location>
        <begin position="698"/>
        <end position="716"/>
    </location>
</feature>
<feature type="transmembrane region" description="Helical" evidence="6">
    <location>
        <begin position="760"/>
        <end position="783"/>
    </location>
</feature>
<organism evidence="8 9">
    <name type="scientific">Methylococcus capsulatus</name>
    <dbReference type="NCBI Taxonomy" id="414"/>
    <lineage>
        <taxon>Bacteria</taxon>
        <taxon>Pseudomonadati</taxon>
        <taxon>Pseudomonadota</taxon>
        <taxon>Gammaproteobacteria</taxon>
        <taxon>Methylococcales</taxon>
        <taxon>Methylococcaceae</taxon>
        <taxon>Methylococcus</taxon>
    </lineage>
</organism>
<dbReference type="Proteomes" id="UP001158598">
    <property type="component" value="Chromosome"/>
</dbReference>
<dbReference type="EMBL" id="OX458332">
    <property type="protein sequence ID" value="CAI8736835.1"/>
    <property type="molecule type" value="Genomic_DNA"/>
</dbReference>
<evidence type="ECO:0000313" key="8">
    <source>
        <dbReference type="EMBL" id="CAI8736835.1"/>
    </source>
</evidence>
<dbReference type="Gene3D" id="1.20.1640.10">
    <property type="entry name" value="Multidrug efflux transporter AcrB transmembrane domain"/>
    <property type="match status" value="2"/>
</dbReference>
<feature type="transmembrane region" description="Helical" evidence="6">
    <location>
        <begin position="649"/>
        <end position="667"/>
    </location>
</feature>
<dbReference type="InterPro" id="IPR004869">
    <property type="entry name" value="MMPL_dom"/>
</dbReference>
<keyword evidence="5 6" id="KW-0472">Membrane</keyword>
<dbReference type="Pfam" id="PF03176">
    <property type="entry name" value="MMPL"/>
    <property type="match status" value="1"/>
</dbReference>
<evidence type="ECO:0000256" key="1">
    <source>
        <dbReference type="ARBA" id="ARBA00004651"/>
    </source>
</evidence>
<feature type="transmembrane region" description="Helical" evidence="6">
    <location>
        <begin position="248"/>
        <end position="267"/>
    </location>
</feature>
<dbReference type="InterPro" id="IPR050545">
    <property type="entry name" value="Mycobact_MmpL"/>
</dbReference>
<sequence>MTVMRRWPLFVWLVSLGVFAVVVGRMRLATDLSAFLPSRPGASEQLLIDQLKEGPASRLVLIAVEGATDTARALISMRMAGWLRQDSAFSAVSNGAAAEREAERQLLFRWRYLLSPSVTPERFTVEGLHRAVRASVDRLASSAGLMTKALLPSDPTGELLDILERMEVEAGPETAGGVWVSRDRRRALLLARLGAPGSDTDAQERALASIRAAFAAAAGEAGVTDARLILSGPAVFTVEARDRIRGEAVRLSVAGTAVVAVLLLAVYRSLAALVLGLVPVATGALAGIAAVSLGFGMVYGVTLGFGATLIGEAVDYAIYLFVQAGERRREEADRDDWFDLYWPTIRLGVLTSVCGALPLALSGFPGFSQLGVYSIAGLLAAAAVTRWVLAGLLPRGFRIRDLGRTGEALVRLISRLRRLRWLVPAAAALACGSLWLHRDGVWNEQLGALSPVPLEAQRQDAELRADLGAPDVGCLVVAGGRDAESALQAAERVSSRLAVLVGEGVIAGFQSPSNYLPSLQTQRLRRAALPEDGVLRERFAAAVRGVPVRPEGFGTFFADVKATRAAPLLRAEDLRGTRFAVAVDSLLVRGSRGWTALLPLRASTEASGSGVDAARIRAALSDVPDAVFLDLKTETDSLYQRYLSEATRLSAGGAGAVVLLLAFALGSPRRVLRVCLPLAAALVMVTAVLVVGGHRLTMLHLIGMMLAVAIGSNYCLFFDRLAQAGAIGGSRAGRTLVSLVLANLATVVVFGLLAGSSVPVLSAIGMMVAPGTFLALVISATYWKPDAECAA</sequence>
<evidence type="ECO:0000313" key="9">
    <source>
        <dbReference type="Proteomes" id="UP001158598"/>
    </source>
</evidence>
<keyword evidence="2" id="KW-1003">Cell membrane</keyword>
<accession>A0AA35V1H9</accession>
<keyword evidence="4 6" id="KW-1133">Transmembrane helix</keyword>
<feature type="domain" description="Membrane transport protein MMPL" evidence="7">
    <location>
        <begin position="128"/>
        <end position="388"/>
    </location>
</feature>
<dbReference type="PANTHER" id="PTHR33406:SF13">
    <property type="entry name" value="MEMBRANE PROTEIN YDFJ"/>
    <property type="match status" value="1"/>
</dbReference>
<dbReference type="SUPFAM" id="SSF82866">
    <property type="entry name" value="Multidrug efflux transporter AcrB transmembrane domain"/>
    <property type="match status" value="2"/>
</dbReference>